<organism evidence="2">
    <name type="scientific">freshwater metagenome</name>
    <dbReference type="NCBI Taxonomy" id="449393"/>
    <lineage>
        <taxon>unclassified sequences</taxon>
        <taxon>metagenomes</taxon>
        <taxon>ecological metagenomes</taxon>
    </lineage>
</organism>
<evidence type="ECO:0000313" key="2">
    <source>
        <dbReference type="EMBL" id="CAB4725596.1"/>
    </source>
</evidence>
<evidence type="ECO:0000256" key="1">
    <source>
        <dbReference type="SAM" id="Phobius"/>
    </source>
</evidence>
<reference evidence="2" key="1">
    <citation type="submission" date="2020-05" db="EMBL/GenBank/DDBJ databases">
        <authorList>
            <person name="Chiriac C."/>
            <person name="Salcher M."/>
            <person name="Ghai R."/>
            <person name="Kavagutti S V."/>
        </authorList>
    </citation>
    <scope>NUCLEOTIDE SEQUENCE</scope>
</reference>
<sequence>MVISTVTSPFLPAMVPNAAPTSQTESAHLFKIFSQSFGLAFVVKSKSLPSRPKIASRTGPPTSANLNPASLNAAAKVFVCGACLVNVLIASSVAASIGVFTVALG</sequence>
<keyword evidence="1" id="KW-0472">Membrane</keyword>
<accession>A0A6J6RT05</accession>
<dbReference type="AlphaFoldDB" id="A0A6J6RT05"/>
<keyword evidence="1" id="KW-0812">Transmembrane</keyword>
<keyword evidence="1" id="KW-1133">Transmembrane helix</keyword>
<protein>
    <submittedName>
        <fullName evidence="2">Unannotated protein</fullName>
    </submittedName>
</protein>
<name>A0A6J6RT05_9ZZZZ</name>
<feature type="transmembrane region" description="Helical" evidence="1">
    <location>
        <begin position="77"/>
        <end position="104"/>
    </location>
</feature>
<dbReference type="EMBL" id="CAEZYN010000072">
    <property type="protein sequence ID" value="CAB4725596.1"/>
    <property type="molecule type" value="Genomic_DNA"/>
</dbReference>
<proteinExistence type="predicted"/>
<gene>
    <name evidence="2" type="ORF">UFOPK2715_00752</name>
</gene>